<dbReference type="Proteomes" id="UP000294752">
    <property type="component" value="Unassembled WGS sequence"/>
</dbReference>
<keyword evidence="2" id="KW-1185">Reference proteome</keyword>
<comment type="caution">
    <text evidence="1">The sequence shown here is derived from an EMBL/GenBank/DDBJ whole genome shotgun (WGS) entry which is preliminary data.</text>
</comment>
<name>A0A4V3E154_9SPHI</name>
<protein>
    <submittedName>
        <fullName evidence="1">Uncharacterized protein</fullName>
    </submittedName>
</protein>
<accession>A0A4V3E154</accession>
<organism evidence="1 2">
    <name type="scientific">Sphingobacterium paludis</name>
    <dbReference type="NCBI Taxonomy" id="1476465"/>
    <lineage>
        <taxon>Bacteria</taxon>
        <taxon>Pseudomonadati</taxon>
        <taxon>Bacteroidota</taxon>
        <taxon>Sphingobacteriia</taxon>
        <taxon>Sphingobacteriales</taxon>
        <taxon>Sphingobacteriaceae</taxon>
        <taxon>Sphingobacterium</taxon>
    </lineage>
</organism>
<dbReference type="EMBL" id="SNZV01000007">
    <property type="protein sequence ID" value="TDS11928.1"/>
    <property type="molecule type" value="Genomic_DNA"/>
</dbReference>
<evidence type="ECO:0000313" key="1">
    <source>
        <dbReference type="EMBL" id="TDS11928.1"/>
    </source>
</evidence>
<dbReference type="AlphaFoldDB" id="A0A4V3E154"/>
<reference evidence="1 2" key="1">
    <citation type="submission" date="2019-03" db="EMBL/GenBank/DDBJ databases">
        <title>Genomic Encyclopedia of Type Strains, Phase III (KMG-III): the genomes of soil and plant-associated and newly described type strains.</title>
        <authorList>
            <person name="Whitman W."/>
        </authorList>
    </citation>
    <scope>NUCLEOTIDE SEQUENCE [LARGE SCALE GENOMIC DNA]</scope>
    <source>
        <strain evidence="1 2">CGMCC 1.12801</strain>
    </source>
</reference>
<evidence type="ECO:0000313" key="2">
    <source>
        <dbReference type="Proteomes" id="UP000294752"/>
    </source>
</evidence>
<gene>
    <name evidence="1" type="ORF">B0I21_107280</name>
</gene>
<proteinExistence type="predicted"/>
<sequence>MRKLIMSPFVSADGFAADTMLSPILTRSKLSKLFPMEFEDLALHLVNTTTCKHAVVQLIYTIKPIKSYT</sequence>